<dbReference type="Gene3D" id="2.40.320.10">
    <property type="entry name" value="Hypothetical Protein Pfu-838710-001"/>
    <property type="match status" value="1"/>
</dbReference>
<sequence length="90" mass="10831">MKKIKQEHNVGNFKCLGGFRNIRDEYDYEGFVLELDETIFPWGTVYEIEVETEDPETLKVKLEKFLKEQKISYQYSNVTKFHNFKEKTLD</sequence>
<gene>
    <name evidence="2" type="ORF">WJX74_009627</name>
</gene>
<feature type="domain" description="CYTH" evidence="1">
    <location>
        <begin position="9"/>
        <end position="76"/>
    </location>
</feature>
<keyword evidence="3" id="KW-1185">Reference proteome</keyword>
<dbReference type="Proteomes" id="UP001438707">
    <property type="component" value="Unassembled WGS sequence"/>
</dbReference>
<dbReference type="SUPFAM" id="SSF55154">
    <property type="entry name" value="CYTH-like phosphatases"/>
    <property type="match status" value="1"/>
</dbReference>
<dbReference type="GO" id="GO:0016462">
    <property type="term" value="F:pyrophosphatase activity"/>
    <property type="evidence" value="ECO:0007669"/>
    <property type="project" value="UniProtKB-ARBA"/>
</dbReference>
<dbReference type="PANTHER" id="PTHR34948:SF2">
    <property type="entry name" value="TRIPHOSPHATE TUNNEL METALLOENZYME 3"/>
    <property type="match status" value="1"/>
</dbReference>
<dbReference type="InterPro" id="IPR023577">
    <property type="entry name" value="CYTH_domain"/>
</dbReference>
<dbReference type="Pfam" id="PF01928">
    <property type="entry name" value="CYTH"/>
    <property type="match status" value="1"/>
</dbReference>
<evidence type="ECO:0000259" key="1">
    <source>
        <dbReference type="Pfam" id="PF01928"/>
    </source>
</evidence>
<dbReference type="PANTHER" id="PTHR34948">
    <property type="entry name" value="OS08G0299200 PROTEIN"/>
    <property type="match status" value="1"/>
</dbReference>
<evidence type="ECO:0000313" key="2">
    <source>
        <dbReference type="EMBL" id="KAK9819468.1"/>
    </source>
</evidence>
<reference evidence="2 3" key="1">
    <citation type="journal article" date="2024" name="Nat. Commun.">
        <title>Phylogenomics reveals the evolutionary origins of lichenization in chlorophyte algae.</title>
        <authorList>
            <person name="Puginier C."/>
            <person name="Libourel C."/>
            <person name="Otte J."/>
            <person name="Skaloud P."/>
            <person name="Haon M."/>
            <person name="Grisel S."/>
            <person name="Petersen M."/>
            <person name="Berrin J.G."/>
            <person name="Delaux P.M."/>
            <person name="Dal Grande F."/>
            <person name="Keller J."/>
        </authorList>
    </citation>
    <scope>NUCLEOTIDE SEQUENCE [LARGE SCALE GENOMIC DNA]</scope>
    <source>
        <strain evidence="2 3">SAG 2145</strain>
    </source>
</reference>
<comment type="caution">
    <text evidence="2">The sequence shown here is derived from an EMBL/GenBank/DDBJ whole genome shotgun (WGS) entry which is preliminary data.</text>
</comment>
<dbReference type="InterPro" id="IPR033469">
    <property type="entry name" value="CYTH-like_dom_sf"/>
</dbReference>
<dbReference type="AlphaFoldDB" id="A0AAW1QDJ5"/>
<accession>A0AAW1QDJ5</accession>
<name>A0AAW1QDJ5_9CHLO</name>
<organism evidence="2 3">
    <name type="scientific">Apatococcus lobatus</name>
    <dbReference type="NCBI Taxonomy" id="904363"/>
    <lineage>
        <taxon>Eukaryota</taxon>
        <taxon>Viridiplantae</taxon>
        <taxon>Chlorophyta</taxon>
        <taxon>core chlorophytes</taxon>
        <taxon>Trebouxiophyceae</taxon>
        <taxon>Chlorellales</taxon>
        <taxon>Chlorellaceae</taxon>
        <taxon>Apatococcus</taxon>
    </lineage>
</organism>
<proteinExistence type="predicted"/>
<evidence type="ECO:0000313" key="3">
    <source>
        <dbReference type="Proteomes" id="UP001438707"/>
    </source>
</evidence>
<protein>
    <recommendedName>
        <fullName evidence="1">CYTH domain-containing protein</fullName>
    </recommendedName>
</protein>
<dbReference type="EMBL" id="JALJOS010000047">
    <property type="protein sequence ID" value="KAK9819468.1"/>
    <property type="molecule type" value="Genomic_DNA"/>
</dbReference>